<evidence type="ECO:0000259" key="1">
    <source>
        <dbReference type="PROSITE" id="PS51819"/>
    </source>
</evidence>
<dbReference type="CDD" id="cd08347">
    <property type="entry name" value="PcpA_C_like"/>
    <property type="match status" value="1"/>
</dbReference>
<dbReference type="Proteomes" id="UP000488299">
    <property type="component" value="Unassembled WGS sequence"/>
</dbReference>
<feature type="domain" description="VOC" evidence="1">
    <location>
        <begin position="153"/>
        <end position="277"/>
    </location>
</feature>
<dbReference type="PANTHER" id="PTHR36110:SF2">
    <property type="entry name" value="RING-CLEAVING DIOXYGENASE MHQE-RELATED"/>
    <property type="match status" value="1"/>
</dbReference>
<keyword evidence="3" id="KW-1185">Reference proteome</keyword>
<dbReference type="GO" id="GO:0051213">
    <property type="term" value="F:dioxygenase activity"/>
    <property type="evidence" value="ECO:0007669"/>
    <property type="project" value="UniProtKB-KW"/>
</dbReference>
<dbReference type="InterPro" id="IPR004360">
    <property type="entry name" value="Glyas_Fos-R_dOase_dom"/>
</dbReference>
<evidence type="ECO:0000313" key="2">
    <source>
        <dbReference type="EMBL" id="KAB7732119.1"/>
    </source>
</evidence>
<protein>
    <submittedName>
        <fullName evidence="2">Ring-cleaving dioxygenase</fullName>
    </submittedName>
</protein>
<feature type="domain" description="VOC" evidence="1">
    <location>
        <begin position="7"/>
        <end position="132"/>
    </location>
</feature>
<accession>A0A7J5U2T8</accession>
<gene>
    <name evidence="2" type="ORF">F5984_07870</name>
</gene>
<dbReference type="InterPro" id="IPR037523">
    <property type="entry name" value="VOC_core"/>
</dbReference>
<dbReference type="PANTHER" id="PTHR36110">
    <property type="entry name" value="RING-CLEAVING DIOXYGENASE MHQE-RELATED"/>
    <property type="match status" value="1"/>
</dbReference>
<name>A0A7J5U2T8_9BACT</name>
<dbReference type="AlphaFoldDB" id="A0A7J5U2T8"/>
<dbReference type="Pfam" id="PF00903">
    <property type="entry name" value="Glyoxalase"/>
    <property type="match status" value="2"/>
</dbReference>
<comment type="caution">
    <text evidence="2">The sequence shown here is derived from an EMBL/GenBank/DDBJ whole genome shotgun (WGS) entry which is preliminary data.</text>
</comment>
<dbReference type="EMBL" id="WELI01000002">
    <property type="protein sequence ID" value="KAB7732119.1"/>
    <property type="molecule type" value="Genomic_DNA"/>
</dbReference>
<keyword evidence="2" id="KW-0223">Dioxygenase</keyword>
<proteinExistence type="predicted"/>
<dbReference type="InterPro" id="IPR029068">
    <property type="entry name" value="Glyas_Bleomycin-R_OHBP_Dase"/>
</dbReference>
<dbReference type="InterPro" id="IPR052537">
    <property type="entry name" value="Extradiol_RC_dioxygenase"/>
</dbReference>
<sequence length="317" mass="34924">MSTLINGLHHVTTIAGDAQRNVDFYTDILGLRLVKKTINFDAPDVYHLYYGDETGSPGTILTFFPYGRIPRGRKGAGQLTYTAFSVPTASLSYWIDRLNTYSIAFAGPYKRFNETYIRFDDFDGMGIELVANDDDLRTGWATGPVPAQFAIRGFHTVTLNEANPDATIKLLTESMDHRLVAEEAGRFRFVAGPSVAAGSGSGSFVDVQHAAGELRGAQGAGSVHHVAFATDNHQTQVAIRERLIDNGFMPTEILDRNYFKSIYYREPGGVLFEIATNPPGFAIDEPVASLGRELKLPEWYEPRRAQIEAGLPPISVK</sequence>
<dbReference type="Gene3D" id="3.10.180.10">
    <property type="entry name" value="2,3-Dihydroxybiphenyl 1,2-Dioxygenase, domain 1"/>
    <property type="match status" value="2"/>
</dbReference>
<dbReference type="PROSITE" id="PS51819">
    <property type="entry name" value="VOC"/>
    <property type="match status" value="2"/>
</dbReference>
<evidence type="ECO:0000313" key="3">
    <source>
        <dbReference type="Proteomes" id="UP000488299"/>
    </source>
</evidence>
<keyword evidence="2" id="KW-0560">Oxidoreductase</keyword>
<organism evidence="2 3">
    <name type="scientific">Rudanella paleaurantiibacter</name>
    <dbReference type="NCBI Taxonomy" id="2614655"/>
    <lineage>
        <taxon>Bacteria</taxon>
        <taxon>Pseudomonadati</taxon>
        <taxon>Bacteroidota</taxon>
        <taxon>Cytophagia</taxon>
        <taxon>Cytophagales</taxon>
        <taxon>Cytophagaceae</taxon>
        <taxon>Rudanella</taxon>
    </lineage>
</organism>
<dbReference type="RefSeq" id="WP_152123692.1">
    <property type="nucleotide sequence ID" value="NZ_WELI01000002.1"/>
</dbReference>
<dbReference type="SUPFAM" id="SSF54593">
    <property type="entry name" value="Glyoxalase/Bleomycin resistance protein/Dihydroxybiphenyl dioxygenase"/>
    <property type="match status" value="1"/>
</dbReference>
<reference evidence="2 3" key="1">
    <citation type="submission" date="2019-10" db="EMBL/GenBank/DDBJ databases">
        <title>Rudanella paleaurantiibacter sp. nov., isolated from sludge.</title>
        <authorList>
            <person name="Xu S.Q."/>
        </authorList>
    </citation>
    <scope>NUCLEOTIDE SEQUENCE [LARGE SCALE GENOMIC DNA]</scope>
    <source>
        <strain evidence="2 3">HX-22-17</strain>
    </source>
</reference>